<dbReference type="InterPro" id="IPR013216">
    <property type="entry name" value="Methyltransf_11"/>
</dbReference>
<gene>
    <name evidence="5" type="ORF">A9F13_02g01562</name>
</gene>
<feature type="domain" description="Methyltransferase type 11" evidence="4">
    <location>
        <begin position="42"/>
        <end position="135"/>
    </location>
</feature>
<dbReference type="Gene3D" id="3.40.50.150">
    <property type="entry name" value="Vaccinia Virus protein VP39"/>
    <property type="match status" value="1"/>
</dbReference>
<accession>A0AA91T3F4</accession>
<evidence type="ECO:0000313" key="5">
    <source>
        <dbReference type="EMBL" id="OVF10353.1"/>
    </source>
</evidence>
<dbReference type="InterPro" id="IPR051052">
    <property type="entry name" value="Diverse_substrate_MTase"/>
</dbReference>
<dbReference type="InterPro" id="IPR029063">
    <property type="entry name" value="SAM-dependent_MTases_sf"/>
</dbReference>
<dbReference type="Pfam" id="PF08241">
    <property type="entry name" value="Methyltransf_11"/>
    <property type="match status" value="1"/>
</dbReference>
<dbReference type="AlphaFoldDB" id="A0AA91T3F4"/>
<comment type="caution">
    <text evidence="5">The sequence shown here is derived from an EMBL/GenBank/DDBJ whole genome shotgun (WGS) entry which is preliminary data.</text>
</comment>
<dbReference type="EMBL" id="LYUB02000002">
    <property type="protein sequence ID" value="OVF10353.1"/>
    <property type="molecule type" value="Genomic_DNA"/>
</dbReference>
<organism evidence="5 6">
    <name type="scientific">Clavispora lusitaniae</name>
    <name type="common">Candida lusitaniae</name>
    <dbReference type="NCBI Taxonomy" id="36911"/>
    <lineage>
        <taxon>Eukaryota</taxon>
        <taxon>Fungi</taxon>
        <taxon>Dikarya</taxon>
        <taxon>Ascomycota</taxon>
        <taxon>Saccharomycotina</taxon>
        <taxon>Pichiomycetes</taxon>
        <taxon>Metschnikowiaceae</taxon>
        <taxon>Clavispora</taxon>
    </lineage>
</organism>
<reference evidence="5 6" key="1">
    <citation type="submission" date="2017-04" db="EMBL/GenBank/DDBJ databases">
        <title>Draft genome of the yeast Clavispora lusitaniae type strain CBS 6936.</title>
        <authorList>
            <person name="Durrens P."/>
            <person name="Klopp C."/>
            <person name="Biteau N."/>
            <person name="Fitton-Ouhabi V."/>
            <person name="Dementhon K."/>
            <person name="Accoceberry I."/>
            <person name="Sherman D.J."/>
            <person name="Noel T."/>
        </authorList>
    </citation>
    <scope>NUCLEOTIDE SEQUENCE [LARGE SCALE GENOMIC DNA]</scope>
    <source>
        <strain evidence="5 6">CBS 6936</strain>
    </source>
</reference>
<dbReference type="KEGG" id="clus:A9F13_02g01562"/>
<evidence type="ECO:0000313" key="6">
    <source>
        <dbReference type="Proteomes" id="UP000195602"/>
    </source>
</evidence>
<name>A0AA91T3F4_CLALS</name>
<evidence type="ECO:0000256" key="3">
    <source>
        <dbReference type="ARBA" id="ARBA00022679"/>
    </source>
</evidence>
<dbReference type="PANTHER" id="PTHR44942">
    <property type="entry name" value="METHYLTRANSF_11 DOMAIN-CONTAINING PROTEIN"/>
    <property type="match status" value="1"/>
</dbReference>
<evidence type="ECO:0000256" key="2">
    <source>
        <dbReference type="ARBA" id="ARBA00022603"/>
    </source>
</evidence>
<proteinExistence type="inferred from homology"/>
<dbReference type="SUPFAM" id="SSF53335">
    <property type="entry name" value="S-adenosyl-L-methionine-dependent methyltransferases"/>
    <property type="match status" value="1"/>
</dbReference>
<evidence type="ECO:0000256" key="1">
    <source>
        <dbReference type="ARBA" id="ARBA00008361"/>
    </source>
</evidence>
<sequence>MSDQVYYNKGFSKVISDTHAWRTVENAVPYIIPYLNKSQKLLDVGCGPGTISKDLGHYVGEVIGIEPTAELIDISKAQENLPENVHFQIGSAYEIPFEDNSFDVVHASQVIVHLADPAKALREMLRVCKKDGYVCVKDGDLDSTVVYPEKYADVILNAISHRPTTSMIAGRSLKERALTAGYSADKMTMSGSVWYISSAEQRKKQYDMMRPRIEKGYEVTEHSKYDKKTVVDTLEKWANDDAAVLIFVSGELVYRK</sequence>
<dbReference type="CDD" id="cd02440">
    <property type="entry name" value="AdoMet_MTases"/>
    <property type="match status" value="1"/>
</dbReference>
<comment type="similarity">
    <text evidence="1">Belongs to the methyltransferase superfamily.</text>
</comment>
<dbReference type="Proteomes" id="UP000195602">
    <property type="component" value="Unassembled WGS sequence"/>
</dbReference>
<keyword evidence="2 5" id="KW-0489">Methyltransferase</keyword>
<dbReference type="GO" id="GO:0008757">
    <property type="term" value="F:S-adenosylmethionine-dependent methyltransferase activity"/>
    <property type="evidence" value="ECO:0007669"/>
    <property type="project" value="InterPro"/>
</dbReference>
<protein>
    <submittedName>
        <fullName evidence="5">Methyltransferase</fullName>
    </submittedName>
</protein>
<dbReference type="PANTHER" id="PTHR44942:SF4">
    <property type="entry name" value="METHYLTRANSFERASE TYPE 11 DOMAIN-CONTAINING PROTEIN"/>
    <property type="match status" value="1"/>
</dbReference>
<dbReference type="GO" id="GO:0032259">
    <property type="term" value="P:methylation"/>
    <property type="evidence" value="ECO:0007669"/>
    <property type="project" value="UniProtKB-KW"/>
</dbReference>
<evidence type="ECO:0000259" key="4">
    <source>
        <dbReference type="Pfam" id="PF08241"/>
    </source>
</evidence>
<keyword evidence="3" id="KW-0808">Transferase</keyword>